<evidence type="ECO:0000313" key="2">
    <source>
        <dbReference type="EMBL" id="ABM59429.1"/>
    </source>
</evidence>
<dbReference type="Proteomes" id="UP000000374">
    <property type="component" value="Chromosome"/>
</dbReference>
<dbReference type="InterPro" id="IPR011528">
    <property type="entry name" value="NERD"/>
</dbReference>
<evidence type="ECO:0000313" key="3">
    <source>
        <dbReference type="Proteomes" id="UP000000374"/>
    </source>
</evidence>
<dbReference type="Pfam" id="PF08378">
    <property type="entry name" value="NERD"/>
    <property type="match status" value="1"/>
</dbReference>
<name>A1WP72_VEREI</name>
<dbReference type="AlphaFoldDB" id="A1WP72"/>
<accession>A1WP72</accession>
<organism evidence="2 3">
    <name type="scientific">Verminephrobacter eiseniae (strain EF01-2)</name>
    <dbReference type="NCBI Taxonomy" id="391735"/>
    <lineage>
        <taxon>Bacteria</taxon>
        <taxon>Pseudomonadati</taxon>
        <taxon>Pseudomonadota</taxon>
        <taxon>Betaproteobacteria</taxon>
        <taxon>Burkholderiales</taxon>
        <taxon>Comamonadaceae</taxon>
        <taxon>Verminephrobacter</taxon>
    </lineage>
</organism>
<dbReference type="EMBL" id="CP000542">
    <property type="protein sequence ID" value="ABM59429.1"/>
    <property type="molecule type" value="Genomic_DNA"/>
</dbReference>
<gene>
    <name evidence="2" type="ordered locus">Veis_3714</name>
</gene>
<feature type="domain" description="NERD" evidence="1">
    <location>
        <begin position="12"/>
        <end position="124"/>
    </location>
</feature>
<evidence type="ECO:0000259" key="1">
    <source>
        <dbReference type="Pfam" id="PF08378"/>
    </source>
</evidence>
<dbReference type="HOGENOM" id="CLU_1244910_0_0_4"/>
<reference evidence="3" key="1">
    <citation type="submission" date="2006-12" db="EMBL/GenBank/DDBJ databases">
        <title>Complete sequence of chromosome 1 of Verminephrobacter eiseniae EF01-2.</title>
        <authorList>
            <person name="Copeland A."/>
            <person name="Lucas S."/>
            <person name="Lapidus A."/>
            <person name="Barry K."/>
            <person name="Detter J.C."/>
            <person name="Glavina del Rio T."/>
            <person name="Dalin E."/>
            <person name="Tice H."/>
            <person name="Pitluck S."/>
            <person name="Chertkov O."/>
            <person name="Brettin T."/>
            <person name="Bruce D."/>
            <person name="Han C."/>
            <person name="Tapia R."/>
            <person name="Gilna P."/>
            <person name="Schmutz J."/>
            <person name="Larimer F."/>
            <person name="Land M."/>
            <person name="Hauser L."/>
            <person name="Kyrpides N."/>
            <person name="Kim E."/>
            <person name="Stahl D."/>
            <person name="Richardson P."/>
        </authorList>
    </citation>
    <scope>NUCLEOTIDE SEQUENCE [LARGE SCALE GENOMIC DNA]</scope>
    <source>
        <strain evidence="3">EF01-2</strain>
    </source>
</reference>
<dbReference type="KEGG" id="vei:Veis_3714"/>
<dbReference type="eggNOG" id="ENOG50349CG">
    <property type="taxonomic scope" value="Bacteria"/>
</dbReference>
<protein>
    <recommendedName>
        <fullName evidence="1">NERD domain-containing protein</fullName>
    </recommendedName>
</protein>
<proteinExistence type="predicted"/>
<keyword evidence="3" id="KW-1185">Reference proteome</keyword>
<sequence>MSKRSNESEAFGTNQILRAFRRTYPESRVLQNVILPLDNFGACPTAEFDVIVVCMAGVYLFEIKGYDEGRIVIDKGPDGMQLWKINKISGPVDIPNPIAQGGRKIRYLRQSIPNCQIRGFVYFTSERITIPADISADVVTTADLSYLPRVLRSDAKRRDRLLTVTTVNDIADSILMLAEGHTMEEHIQNCLATHKKPRTEGHAIH</sequence>